<evidence type="ECO:0000313" key="1">
    <source>
        <dbReference type="EMBL" id="CAH2044818.1"/>
    </source>
</evidence>
<accession>A0ABN8I102</accession>
<reference evidence="1" key="1">
    <citation type="submission" date="2022-03" db="EMBL/GenBank/DDBJ databases">
        <authorList>
            <person name="Martin H S."/>
        </authorList>
    </citation>
    <scope>NUCLEOTIDE SEQUENCE</scope>
</reference>
<proteinExistence type="predicted"/>
<gene>
    <name evidence="1" type="ORF">IPOD504_LOCUS4804</name>
</gene>
<dbReference type="Proteomes" id="UP000837857">
    <property type="component" value="Chromosome 16"/>
</dbReference>
<organism evidence="1 2">
    <name type="scientific">Iphiclides podalirius</name>
    <name type="common">scarce swallowtail</name>
    <dbReference type="NCBI Taxonomy" id="110791"/>
    <lineage>
        <taxon>Eukaryota</taxon>
        <taxon>Metazoa</taxon>
        <taxon>Ecdysozoa</taxon>
        <taxon>Arthropoda</taxon>
        <taxon>Hexapoda</taxon>
        <taxon>Insecta</taxon>
        <taxon>Pterygota</taxon>
        <taxon>Neoptera</taxon>
        <taxon>Endopterygota</taxon>
        <taxon>Lepidoptera</taxon>
        <taxon>Glossata</taxon>
        <taxon>Ditrysia</taxon>
        <taxon>Papilionoidea</taxon>
        <taxon>Papilionidae</taxon>
        <taxon>Papilioninae</taxon>
        <taxon>Iphiclides</taxon>
    </lineage>
</organism>
<dbReference type="EMBL" id="OW152828">
    <property type="protein sequence ID" value="CAH2044818.1"/>
    <property type="molecule type" value="Genomic_DNA"/>
</dbReference>
<name>A0ABN8I102_9NEOP</name>
<keyword evidence="2" id="KW-1185">Reference proteome</keyword>
<feature type="non-terminal residue" evidence="1">
    <location>
        <position position="99"/>
    </location>
</feature>
<protein>
    <submittedName>
        <fullName evidence="1">Uncharacterized protein</fullName>
    </submittedName>
</protein>
<evidence type="ECO:0000313" key="2">
    <source>
        <dbReference type="Proteomes" id="UP000837857"/>
    </source>
</evidence>
<sequence>MILLRNPRVARLPPVVGGPDRLAHITPIMRRRLTRRDPDPVTRRIPPARRSSNGLAICLFTLCRVQDTDFGQNTTWHFVPAKRSEGSNGHTKRCKLAFK</sequence>